<dbReference type="EMBL" id="MT633127">
    <property type="protein sequence ID" value="QKV28760.1"/>
    <property type="molecule type" value="Genomic_DNA"/>
</dbReference>
<evidence type="ECO:0000256" key="1">
    <source>
        <dbReference type="ARBA" id="ARBA00004147"/>
    </source>
</evidence>
<evidence type="ECO:0000256" key="2">
    <source>
        <dbReference type="ARBA" id="ARBA00007126"/>
    </source>
</evidence>
<evidence type="ECO:0000256" key="3">
    <source>
        <dbReference type="ARBA" id="ARBA00020315"/>
    </source>
</evidence>
<evidence type="ECO:0000256" key="9">
    <source>
        <dbReference type="SAM" id="MobiDB-lite"/>
    </source>
</evidence>
<evidence type="ECO:0000256" key="5">
    <source>
        <dbReference type="ARBA" id="ARBA00023015"/>
    </source>
</evidence>
<evidence type="ECO:0000256" key="6">
    <source>
        <dbReference type="ARBA" id="ARBA00023159"/>
    </source>
</evidence>
<protein>
    <recommendedName>
        <fullName evidence="3">Non-structural protein NP-1</fullName>
    </recommendedName>
</protein>
<evidence type="ECO:0000256" key="7">
    <source>
        <dbReference type="ARBA" id="ARBA00023163"/>
    </source>
</evidence>
<comment type="similarity">
    <text evidence="2">Belongs to the Bocaparvovirus Non-structural protein NP-1 family.</text>
</comment>
<dbReference type="InterPro" id="IPR021075">
    <property type="entry name" value="Bocavirus_NP1"/>
</dbReference>
<keyword evidence="7" id="KW-0804">Transcription</keyword>
<comment type="function">
    <text evidence="8">Required for the expression of the capsid proteins. Performs the splicing and internal polyadenylation of the viral capsid-encoding mRNA precursor, which allows its maturation and expression. Transactivates the viral promoter.</text>
</comment>
<keyword evidence="4" id="KW-1048">Host nucleus</keyword>
<evidence type="ECO:0000256" key="4">
    <source>
        <dbReference type="ARBA" id="ARBA00022562"/>
    </source>
</evidence>
<organism evidence="10">
    <name type="scientific">Feline bocaparvovirus 3</name>
    <dbReference type="NCBI Taxonomy" id="2259807"/>
    <lineage>
        <taxon>Viruses</taxon>
        <taxon>Monodnaviria</taxon>
        <taxon>Shotokuvirae</taxon>
        <taxon>Cossaviricota</taxon>
        <taxon>Quintoviricetes</taxon>
        <taxon>Piccovirales</taxon>
        <taxon>Parvoviridae</taxon>
        <taxon>Parvovirinae</taxon>
        <taxon>Bocaparvovirus</taxon>
        <taxon>Bocaparvovirus carnivoran5</taxon>
    </lineage>
</organism>
<sequence length="231" mass="26748">MSSGESSKHPLEKRRRPRSLDRSPSPIQAKRVRWSSTSHRANGERCSDSSPETSKKGNHQSRSTASSHCLTMTHFVKKIEKHPRAFKPVKPNKPTPIDVFMRHRAKEQDACPPFCGFYWHSTRLARFGTDYIFNIAKGQFQENCNNNLISWDQCRDMMFEFKKSLDFKYRSMLWHFAMGENCDKCTYWDKVYSAHLAHIALPTQEEEPVDPTNVSDAEMLEVAMEVDGTNQ</sequence>
<feature type="region of interest" description="Disordered" evidence="9">
    <location>
        <begin position="1"/>
        <end position="67"/>
    </location>
</feature>
<keyword evidence="6" id="KW-0010">Activator</keyword>
<dbReference type="Pfam" id="PF11733">
    <property type="entry name" value="NP1-WLL"/>
    <property type="match status" value="1"/>
</dbReference>
<gene>
    <name evidence="10" type="primary">NP1</name>
</gene>
<accession>A0A7D4WBF3</accession>
<evidence type="ECO:0000313" key="10">
    <source>
        <dbReference type="EMBL" id="QKV28760.1"/>
    </source>
</evidence>
<dbReference type="GO" id="GO:0042025">
    <property type="term" value="C:host cell nucleus"/>
    <property type="evidence" value="ECO:0007669"/>
    <property type="project" value="UniProtKB-SubCell"/>
</dbReference>
<proteinExistence type="inferred from homology"/>
<feature type="compositionally biased region" description="Basic and acidic residues" evidence="9">
    <location>
        <begin position="1"/>
        <end position="10"/>
    </location>
</feature>
<keyword evidence="5" id="KW-0805">Transcription regulation</keyword>
<name>A0A7D4WBF3_9VIRU</name>
<evidence type="ECO:0000256" key="8">
    <source>
        <dbReference type="ARBA" id="ARBA00045895"/>
    </source>
</evidence>
<comment type="subcellular location">
    <subcellularLocation>
        <location evidence="1">Host nucleus</location>
    </subcellularLocation>
</comment>
<reference evidence="10" key="1">
    <citation type="submission" date="2020-06" db="EMBL/GenBank/DDBJ databases">
        <authorList>
            <person name="Guo X."/>
            <person name="Li W."/>
            <person name="Wang Y."/>
        </authorList>
    </citation>
    <scope>NUCLEOTIDE SEQUENCE</scope>
    <source>
        <strain evidence="10">HFXA-18</strain>
    </source>
</reference>